<reference evidence="9" key="1">
    <citation type="journal article" date="2019" name="Int. J. Syst. Evol. Microbiol.">
        <title>The Global Catalogue of Microorganisms (GCM) 10K type strain sequencing project: providing services to taxonomists for standard genome sequencing and annotation.</title>
        <authorList>
            <consortium name="The Broad Institute Genomics Platform"/>
            <consortium name="The Broad Institute Genome Sequencing Center for Infectious Disease"/>
            <person name="Wu L."/>
            <person name="Ma J."/>
        </authorList>
    </citation>
    <scope>NUCLEOTIDE SEQUENCE [LARGE SCALE GENOMIC DNA]</scope>
    <source>
        <strain evidence="9">CGMCC 1.15053</strain>
    </source>
</reference>
<gene>
    <name evidence="8" type="primary">nirD</name>
    <name evidence="8" type="ORF">ACFPQ6_12345</name>
</gene>
<keyword evidence="1" id="KW-0001">2Fe-2S</keyword>
<keyword evidence="9" id="KW-1185">Reference proteome</keyword>
<dbReference type="EMBL" id="JBHSOH010000014">
    <property type="protein sequence ID" value="MFC5849100.1"/>
    <property type="molecule type" value="Genomic_DNA"/>
</dbReference>
<evidence type="ECO:0000256" key="5">
    <source>
        <dbReference type="ARBA" id="ARBA00023014"/>
    </source>
</evidence>
<dbReference type="PANTHER" id="PTHR40562">
    <property type="match status" value="1"/>
</dbReference>
<evidence type="ECO:0000256" key="1">
    <source>
        <dbReference type="ARBA" id="ARBA00022714"/>
    </source>
</evidence>
<evidence type="ECO:0000256" key="4">
    <source>
        <dbReference type="ARBA" id="ARBA00023004"/>
    </source>
</evidence>
<evidence type="ECO:0000313" key="9">
    <source>
        <dbReference type="Proteomes" id="UP001595979"/>
    </source>
</evidence>
<keyword evidence="6" id="KW-0534">Nitrate assimilation</keyword>
<organism evidence="8 9">
    <name type="scientific">Deinococcus petrolearius</name>
    <dbReference type="NCBI Taxonomy" id="1751295"/>
    <lineage>
        <taxon>Bacteria</taxon>
        <taxon>Thermotogati</taxon>
        <taxon>Deinococcota</taxon>
        <taxon>Deinococci</taxon>
        <taxon>Deinococcales</taxon>
        <taxon>Deinococcaceae</taxon>
        <taxon>Deinococcus</taxon>
    </lineage>
</organism>
<comment type="caution">
    <text evidence="8">The sequence shown here is derived from an EMBL/GenBank/DDBJ whole genome shotgun (WGS) entry which is preliminary data.</text>
</comment>
<dbReference type="PROSITE" id="PS51296">
    <property type="entry name" value="RIESKE"/>
    <property type="match status" value="1"/>
</dbReference>
<accession>A0ABW1DLU4</accession>
<evidence type="ECO:0000256" key="2">
    <source>
        <dbReference type="ARBA" id="ARBA00022723"/>
    </source>
</evidence>
<keyword evidence="3" id="KW-0560">Oxidoreductase</keyword>
<protein>
    <submittedName>
        <fullName evidence="8">Nitrite reductase small subunit NirD</fullName>
    </submittedName>
</protein>
<feature type="domain" description="Rieske" evidence="7">
    <location>
        <begin position="18"/>
        <end position="121"/>
    </location>
</feature>
<dbReference type="InterPro" id="IPR036922">
    <property type="entry name" value="Rieske_2Fe-2S_sf"/>
</dbReference>
<dbReference type="SUPFAM" id="SSF50022">
    <property type="entry name" value="ISP domain"/>
    <property type="match status" value="1"/>
</dbReference>
<dbReference type="InterPro" id="IPR017881">
    <property type="entry name" value="NirD"/>
</dbReference>
<dbReference type="InterPro" id="IPR012748">
    <property type="entry name" value="Rieske-like_NirD"/>
</dbReference>
<keyword evidence="4" id="KW-0408">Iron</keyword>
<dbReference type="CDD" id="cd03529">
    <property type="entry name" value="Rieske_NirD"/>
    <property type="match status" value="1"/>
</dbReference>
<proteinExistence type="predicted"/>
<keyword evidence="2" id="KW-0479">Metal-binding</keyword>
<dbReference type="Gene3D" id="2.102.10.10">
    <property type="entry name" value="Rieske [2Fe-2S] iron-sulphur domain"/>
    <property type="match status" value="1"/>
</dbReference>
<dbReference type="PANTHER" id="PTHR40562:SF1">
    <property type="entry name" value="NITRITE REDUCTASE (NADH) SMALL SUBUNIT"/>
    <property type="match status" value="1"/>
</dbReference>
<dbReference type="Proteomes" id="UP001595979">
    <property type="component" value="Unassembled WGS sequence"/>
</dbReference>
<keyword evidence="5" id="KW-0411">Iron-sulfur</keyword>
<evidence type="ECO:0000313" key="8">
    <source>
        <dbReference type="EMBL" id="MFC5849100.1"/>
    </source>
</evidence>
<dbReference type="Pfam" id="PF13806">
    <property type="entry name" value="Rieske_2"/>
    <property type="match status" value="1"/>
</dbReference>
<dbReference type="RefSeq" id="WP_380049799.1">
    <property type="nucleotide sequence ID" value="NZ_JBHSOH010000014.1"/>
</dbReference>
<evidence type="ECO:0000259" key="7">
    <source>
        <dbReference type="PROSITE" id="PS51296"/>
    </source>
</evidence>
<dbReference type="PROSITE" id="PS51300">
    <property type="entry name" value="NIRD"/>
    <property type="match status" value="1"/>
</dbReference>
<dbReference type="InterPro" id="IPR017941">
    <property type="entry name" value="Rieske_2Fe-2S"/>
</dbReference>
<evidence type="ECO:0000256" key="6">
    <source>
        <dbReference type="ARBA" id="ARBA00023063"/>
    </source>
</evidence>
<sequence>MTTLTPDHAAPSLPRTWTRICALSDILPGTGVCALVGGQQVAVFFVAGEVFALGNRDPFTGANVMSRGLTGSYTRGDVAGLKVASPLLKNAFDLRSGQSLDDPAVRLPVYAVRVDGGDVWIGSPD</sequence>
<name>A0ABW1DLU4_9DEIO</name>
<dbReference type="NCBIfam" id="TIGR02378">
    <property type="entry name" value="nirD_assim_sml"/>
    <property type="match status" value="1"/>
</dbReference>
<evidence type="ECO:0000256" key="3">
    <source>
        <dbReference type="ARBA" id="ARBA00023002"/>
    </source>
</evidence>